<dbReference type="GO" id="GO:0005938">
    <property type="term" value="C:cell cortex"/>
    <property type="evidence" value="ECO:0007669"/>
    <property type="project" value="TreeGrafter"/>
</dbReference>
<dbReference type="GO" id="GO:0006897">
    <property type="term" value="P:endocytosis"/>
    <property type="evidence" value="ECO:0007669"/>
    <property type="project" value="TreeGrafter"/>
</dbReference>
<keyword evidence="2" id="KW-1133">Transmembrane helix</keyword>
<feature type="region of interest" description="Disordered" evidence="1">
    <location>
        <begin position="257"/>
        <end position="289"/>
    </location>
</feature>
<keyword evidence="4" id="KW-1185">Reference proteome</keyword>
<feature type="compositionally biased region" description="Polar residues" evidence="1">
    <location>
        <begin position="257"/>
        <end position="286"/>
    </location>
</feature>
<feature type="region of interest" description="Disordered" evidence="1">
    <location>
        <begin position="233"/>
        <end position="252"/>
    </location>
</feature>
<keyword evidence="2" id="KW-0472">Membrane</keyword>
<dbReference type="Gene3D" id="1.20.140.150">
    <property type="match status" value="1"/>
</dbReference>
<dbReference type="InterPro" id="IPR009571">
    <property type="entry name" value="SUR7/Rim9-like_fungi"/>
</dbReference>
<dbReference type="Proteomes" id="UP000478008">
    <property type="component" value="Unassembled WGS sequence"/>
</dbReference>
<evidence type="ECO:0000256" key="2">
    <source>
        <dbReference type="SAM" id="Phobius"/>
    </source>
</evidence>
<proteinExistence type="predicted"/>
<feature type="transmembrane region" description="Helical" evidence="2">
    <location>
        <begin position="189"/>
        <end position="213"/>
    </location>
</feature>
<accession>A0A7D9GY49</accession>
<evidence type="ECO:0000313" key="3">
    <source>
        <dbReference type="EMBL" id="VUG16760.1"/>
    </source>
</evidence>
<sequence>MLLALINKALSFLLVAGATLCLLFVVFSGSVSNFPFNEFYWLQVDTSTIHDAGGDVTRWTFWGLCHPTAYESSKNGNCTSQGPDSPLSPLDNFGNSTSLPQDFVVNRDTYYYLSRFAFPFLLIALIFSGVSFICYIFSPCWKSMRRVTTFFVTFAMIFVLAGSACQTAVSVLARQKFSDSGRSAKIGPTMMGLCWAAVACLLIVFFLTCYGALRKAYVIHRDTIANQRAMELNQQQQMQPGPEDDLESLPQTAAQQSQINVPLSAEQSQKVVSASDTGNEFTQGALPSNEGGIRFFKIKRNRRNTDEESL</sequence>
<gene>
    <name evidence="3" type="primary">SUR7</name>
    <name evidence="3" type="ORF">DEBR0S1_24960G</name>
</gene>
<dbReference type="GO" id="GO:0005886">
    <property type="term" value="C:plasma membrane"/>
    <property type="evidence" value="ECO:0007669"/>
    <property type="project" value="InterPro"/>
</dbReference>
<dbReference type="EMBL" id="CABFWN010000001">
    <property type="protein sequence ID" value="VUG16760.1"/>
    <property type="molecule type" value="Genomic_DNA"/>
</dbReference>
<dbReference type="GO" id="GO:0031505">
    <property type="term" value="P:fungal-type cell wall organization"/>
    <property type="evidence" value="ECO:0007669"/>
    <property type="project" value="TreeGrafter"/>
</dbReference>
<name>A0A7D9GY49_DEKBR</name>
<protein>
    <submittedName>
        <fullName evidence="3">DEBR0S1_24960g1_1</fullName>
    </submittedName>
</protein>
<reference evidence="3 4" key="1">
    <citation type="submission" date="2019-07" db="EMBL/GenBank/DDBJ databases">
        <authorList>
            <person name="Friedrich A."/>
            <person name="Schacherer J."/>
        </authorList>
    </citation>
    <scope>NUCLEOTIDE SEQUENCE [LARGE SCALE GENOMIC DNA]</scope>
</reference>
<dbReference type="GO" id="GO:0030866">
    <property type="term" value="P:cortical actin cytoskeleton organization"/>
    <property type="evidence" value="ECO:0007669"/>
    <property type="project" value="TreeGrafter"/>
</dbReference>
<organism evidence="3 4">
    <name type="scientific">Dekkera bruxellensis</name>
    <name type="common">Brettanomyces custersii</name>
    <dbReference type="NCBI Taxonomy" id="5007"/>
    <lineage>
        <taxon>Eukaryota</taxon>
        <taxon>Fungi</taxon>
        <taxon>Dikarya</taxon>
        <taxon>Ascomycota</taxon>
        <taxon>Saccharomycotina</taxon>
        <taxon>Pichiomycetes</taxon>
        <taxon>Pichiales</taxon>
        <taxon>Pichiaceae</taxon>
        <taxon>Brettanomyces</taxon>
    </lineage>
</organism>
<evidence type="ECO:0000313" key="4">
    <source>
        <dbReference type="Proteomes" id="UP000478008"/>
    </source>
</evidence>
<dbReference type="GO" id="GO:0045121">
    <property type="term" value="C:membrane raft"/>
    <property type="evidence" value="ECO:0007669"/>
    <property type="project" value="TreeGrafter"/>
</dbReference>
<dbReference type="PANTHER" id="PTHR36414">
    <property type="entry name" value="PROTEIN SUR7"/>
    <property type="match status" value="1"/>
</dbReference>
<keyword evidence="2" id="KW-0812">Transmembrane</keyword>
<dbReference type="Pfam" id="PF06687">
    <property type="entry name" value="SUR7"/>
    <property type="match status" value="1"/>
</dbReference>
<feature type="transmembrane region" description="Helical" evidence="2">
    <location>
        <begin position="149"/>
        <end position="169"/>
    </location>
</feature>
<dbReference type="AlphaFoldDB" id="A0A7D9GY49"/>
<evidence type="ECO:0000256" key="1">
    <source>
        <dbReference type="SAM" id="MobiDB-lite"/>
    </source>
</evidence>
<dbReference type="PANTHER" id="PTHR36414:SF1">
    <property type="entry name" value="PROTEIN SUR7"/>
    <property type="match status" value="1"/>
</dbReference>
<feature type="transmembrane region" description="Helical" evidence="2">
    <location>
        <begin position="116"/>
        <end position="137"/>
    </location>
</feature>
<dbReference type="GO" id="GO:0032185">
    <property type="term" value="P:septin cytoskeleton organization"/>
    <property type="evidence" value="ECO:0007669"/>
    <property type="project" value="TreeGrafter"/>
</dbReference>